<keyword evidence="1" id="KW-0175">Coiled coil</keyword>
<dbReference type="PANTHER" id="PTHR35807">
    <property type="entry name" value="TRANSCRIPTIONAL REGULATOR REDD-RELATED"/>
    <property type="match status" value="1"/>
</dbReference>
<accession>A0ABQ3WQB8</accession>
<dbReference type="Gene3D" id="1.25.40.10">
    <property type="entry name" value="Tetratricopeptide repeat domain"/>
    <property type="match status" value="1"/>
</dbReference>
<reference evidence="3" key="1">
    <citation type="submission" date="2021-01" db="EMBL/GenBank/DDBJ databases">
        <title>Whole genome shotgun sequence of Actinoplanes capillaceus NBRC 16408.</title>
        <authorList>
            <person name="Komaki H."/>
            <person name="Tamura T."/>
        </authorList>
    </citation>
    <scope>NUCLEOTIDE SEQUENCE [LARGE SCALE GENOMIC DNA]</scope>
    <source>
        <strain evidence="3">NBRC 16408</strain>
    </source>
</reference>
<dbReference type="InterPro" id="IPR011990">
    <property type="entry name" value="TPR-like_helical_dom_sf"/>
</dbReference>
<feature type="domain" description="Bacterial transcriptional activator" evidence="2">
    <location>
        <begin position="104"/>
        <end position="248"/>
    </location>
</feature>
<evidence type="ECO:0000256" key="1">
    <source>
        <dbReference type="SAM" id="Coils"/>
    </source>
</evidence>
<dbReference type="InterPro" id="IPR005158">
    <property type="entry name" value="BTAD"/>
</dbReference>
<dbReference type="Pfam" id="PF03704">
    <property type="entry name" value="BTAD"/>
    <property type="match status" value="1"/>
</dbReference>
<dbReference type="EMBL" id="BOMF01000104">
    <property type="protein sequence ID" value="GID48392.1"/>
    <property type="molecule type" value="Genomic_DNA"/>
</dbReference>
<sequence length="290" mass="31774">MLDSGLRLNLFGMPTVVARDEPVTLSPSATMVFAYLALAPSGGRPRSVAAAQLFADCSTGTARRRLNTALWRLRSEIRSNVGVEVIANVGGPCVGLDAAAGVTVDASVFQDLVAPVLQRDEAKVTEAEAARLETAASMYCGELLEACHDEWVLAHRNRIENLYLSTLDCLVRHHGERGDVAAVTRFGELALGLEPLREDVHRHLMTAYADAGRDDLVERQFERCRMVLLDELGADPMPETVALYARLARHDRSRSASVAALTAELERARREVGRLTETIDRALGRLRRMS</sequence>
<dbReference type="Gene3D" id="1.10.10.10">
    <property type="entry name" value="Winged helix-like DNA-binding domain superfamily/Winged helix DNA-binding domain"/>
    <property type="match status" value="1"/>
</dbReference>
<gene>
    <name evidence="3" type="ORF">Aca07nite_56670</name>
</gene>
<dbReference type="InterPro" id="IPR051677">
    <property type="entry name" value="AfsR-DnrI-RedD_regulator"/>
</dbReference>
<dbReference type="SMART" id="SM01043">
    <property type="entry name" value="BTAD"/>
    <property type="match status" value="1"/>
</dbReference>
<dbReference type="SUPFAM" id="SSF48452">
    <property type="entry name" value="TPR-like"/>
    <property type="match status" value="1"/>
</dbReference>
<name>A0ABQ3WQB8_9ACTN</name>
<protein>
    <recommendedName>
        <fullName evidence="2">Bacterial transcriptional activator domain-containing protein</fullName>
    </recommendedName>
</protein>
<proteinExistence type="predicted"/>
<feature type="coiled-coil region" evidence="1">
    <location>
        <begin position="258"/>
        <end position="285"/>
    </location>
</feature>
<evidence type="ECO:0000259" key="2">
    <source>
        <dbReference type="SMART" id="SM01043"/>
    </source>
</evidence>
<comment type="caution">
    <text evidence="3">The sequence shown here is derived from an EMBL/GenBank/DDBJ whole genome shotgun (WGS) entry which is preliminary data.</text>
</comment>
<evidence type="ECO:0000313" key="3">
    <source>
        <dbReference type="EMBL" id="GID48392.1"/>
    </source>
</evidence>
<dbReference type="InterPro" id="IPR036388">
    <property type="entry name" value="WH-like_DNA-bd_sf"/>
</dbReference>
<organism evidence="3">
    <name type="scientific">Actinoplanes campanulatus</name>
    <dbReference type="NCBI Taxonomy" id="113559"/>
    <lineage>
        <taxon>Bacteria</taxon>
        <taxon>Bacillati</taxon>
        <taxon>Actinomycetota</taxon>
        <taxon>Actinomycetes</taxon>
        <taxon>Micromonosporales</taxon>
        <taxon>Micromonosporaceae</taxon>
        <taxon>Actinoplanes</taxon>
    </lineage>
</organism>